<evidence type="ECO:0000313" key="2">
    <source>
        <dbReference type="EMBL" id="MBE0456520.1"/>
    </source>
</evidence>
<accession>A0ABR9FI62</accession>
<protein>
    <recommendedName>
        <fullName evidence="1">Peptidase M61 catalytic domain-containing protein</fullName>
    </recommendedName>
</protein>
<dbReference type="EMBL" id="RRZA01000006">
    <property type="protein sequence ID" value="MBE0456520.1"/>
    <property type="molecule type" value="Genomic_DNA"/>
</dbReference>
<evidence type="ECO:0000313" key="3">
    <source>
        <dbReference type="Proteomes" id="UP000707245"/>
    </source>
</evidence>
<dbReference type="SUPFAM" id="SSF55486">
    <property type="entry name" value="Metalloproteases ('zincins'), catalytic domain"/>
    <property type="match status" value="1"/>
</dbReference>
<gene>
    <name evidence="2" type="ORF">EI167_03450</name>
</gene>
<keyword evidence="3" id="KW-1185">Reference proteome</keyword>
<dbReference type="RefSeq" id="WP_192540723.1">
    <property type="nucleotide sequence ID" value="NZ_JBQELX010000005.1"/>
</dbReference>
<reference evidence="2 3" key="1">
    <citation type="submission" date="2020-07" db="EMBL/GenBank/DDBJ databases">
        <title>Halophilic bacteria isolated from french cheeses.</title>
        <authorList>
            <person name="Kothe C.I."/>
            <person name="Farah-Kraiem B."/>
            <person name="Renault P."/>
            <person name="Dridi B."/>
        </authorList>
    </citation>
    <scope>NUCLEOTIDE SEQUENCE [LARGE SCALE GENOMIC DNA]</scope>
    <source>
        <strain evidence="2 3">FME14</strain>
    </source>
</reference>
<proteinExistence type="predicted"/>
<dbReference type="InterPro" id="IPR027268">
    <property type="entry name" value="Peptidase_M4/M1_CTD_sf"/>
</dbReference>
<organism evidence="2 3">
    <name type="scientific">Pseudoalteromonas prydzensis</name>
    <dbReference type="NCBI Taxonomy" id="182141"/>
    <lineage>
        <taxon>Bacteria</taxon>
        <taxon>Pseudomonadati</taxon>
        <taxon>Pseudomonadota</taxon>
        <taxon>Gammaproteobacteria</taxon>
        <taxon>Alteromonadales</taxon>
        <taxon>Pseudoalteromonadaceae</taxon>
        <taxon>Pseudoalteromonas</taxon>
    </lineage>
</organism>
<dbReference type="Gene3D" id="1.10.390.10">
    <property type="entry name" value="Neutral Protease Domain 2"/>
    <property type="match status" value="1"/>
</dbReference>
<comment type="caution">
    <text evidence="2">The sequence shown here is derived from an EMBL/GenBank/DDBJ whole genome shotgun (WGS) entry which is preliminary data.</text>
</comment>
<feature type="domain" description="Peptidase M61 catalytic" evidence="1">
    <location>
        <begin position="124"/>
        <end position="187"/>
    </location>
</feature>
<name>A0ABR9FI62_9GAMM</name>
<sequence length="270" mass="31086">MELLYSILFALCFNCAAQVSTQIQPHGLAALSDNQQQRIIKWLNSSVEKTQASLGPLPHALLPIYLHPRYIAFEPVPWGSVKRGDPDGIELHFDRFASLRQLNDDWTLYHELAHLYLPLLPYSAFWLSEGFATYMQNRIMHDNKVINSGQFIQRLSAGLERGRNQTRKMSQPLSELSADMWQHGAQQRVYWSGAAFFIEAELALQQQGSSLAQLIKRYRNCCYSKTASAKELISIFDKLSQSAIFTTLYARYYQRTDFVQLSREQLKSLR</sequence>
<evidence type="ECO:0000259" key="1">
    <source>
        <dbReference type="Pfam" id="PF05299"/>
    </source>
</evidence>
<dbReference type="Proteomes" id="UP000707245">
    <property type="component" value="Unassembled WGS sequence"/>
</dbReference>
<dbReference type="Pfam" id="PF05299">
    <property type="entry name" value="Peptidase_M61"/>
    <property type="match status" value="1"/>
</dbReference>
<dbReference type="InterPro" id="IPR007963">
    <property type="entry name" value="Peptidase_M61_catalytic"/>
</dbReference>